<gene>
    <name evidence="2" type="ORF">B0T21DRAFT_297866</name>
</gene>
<feature type="non-terminal residue" evidence="2">
    <location>
        <position position="140"/>
    </location>
</feature>
<proteinExistence type="predicted"/>
<dbReference type="InterPro" id="IPR054464">
    <property type="entry name" value="ULD_fung"/>
</dbReference>
<reference evidence="2" key="1">
    <citation type="submission" date="2023-06" db="EMBL/GenBank/DDBJ databases">
        <title>Genome-scale phylogeny and comparative genomics of the fungal order Sordariales.</title>
        <authorList>
            <consortium name="Lawrence Berkeley National Laboratory"/>
            <person name="Hensen N."/>
            <person name="Bonometti L."/>
            <person name="Westerberg I."/>
            <person name="Brannstrom I.O."/>
            <person name="Guillou S."/>
            <person name="Cros-Aarteil S."/>
            <person name="Calhoun S."/>
            <person name="Haridas S."/>
            <person name="Kuo A."/>
            <person name="Mondo S."/>
            <person name="Pangilinan J."/>
            <person name="Riley R."/>
            <person name="Labutti K."/>
            <person name="Andreopoulos B."/>
            <person name="Lipzen A."/>
            <person name="Chen C."/>
            <person name="Yanf M."/>
            <person name="Daum C."/>
            <person name="Ng V."/>
            <person name="Clum A."/>
            <person name="Steindorff A."/>
            <person name="Ohm R."/>
            <person name="Martin F."/>
            <person name="Silar P."/>
            <person name="Natvig D."/>
            <person name="Lalanne C."/>
            <person name="Gautier V."/>
            <person name="Ament-Velasquez S.L."/>
            <person name="Kruys A."/>
            <person name="Hutchinson M.I."/>
            <person name="Powell A.J."/>
            <person name="Barry K."/>
            <person name="Miller A.N."/>
            <person name="Grigoriev I.V."/>
            <person name="Debuchy R."/>
            <person name="Gladieux P."/>
            <person name="Thoren M.H."/>
            <person name="Johannesson H."/>
        </authorList>
    </citation>
    <scope>NUCLEOTIDE SEQUENCE</scope>
    <source>
        <strain evidence="2">CBS 540.89</strain>
    </source>
</reference>
<dbReference type="Proteomes" id="UP001172159">
    <property type="component" value="Unassembled WGS sequence"/>
</dbReference>
<organism evidence="2 3">
    <name type="scientific">Apiosordaria backusii</name>
    <dbReference type="NCBI Taxonomy" id="314023"/>
    <lineage>
        <taxon>Eukaryota</taxon>
        <taxon>Fungi</taxon>
        <taxon>Dikarya</taxon>
        <taxon>Ascomycota</taxon>
        <taxon>Pezizomycotina</taxon>
        <taxon>Sordariomycetes</taxon>
        <taxon>Sordariomycetidae</taxon>
        <taxon>Sordariales</taxon>
        <taxon>Lasiosphaeriaceae</taxon>
        <taxon>Apiosordaria</taxon>
    </lineage>
</organism>
<evidence type="ECO:0000313" key="3">
    <source>
        <dbReference type="Proteomes" id="UP001172159"/>
    </source>
</evidence>
<evidence type="ECO:0000313" key="2">
    <source>
        <dbReference type="EMBL" id="KAK0710429.1"/>
    </source>
</evidence>
<evidence type="ECO:0000259" key="1">
    <source>
        <dbReference type="Pfam" id="PF22893"/>
    </source>
</evidence>
<dbReference type="AlphaFoldDB" id="A0AA40A6Z2"/>
<keyword evidence="3" id="KW-1185">Reference proteome</keyword>
<sequence length="140" mass="15892">MSTKGTDAALLERLAHLEKLATEKTNWEANQAEWRKNVEDLARLKAEIQIREAEIALRSKLEAEAAKEEAAPILFQDALGRLYTFPFQSCKSFEQIHENIEQAFVGTREIGAHVHVGHYDLLSPSREIILPALWETTIKP</sequence>
<dbReference type="EMBL" id="JAUKTV010000017">
    <property type="protein sequence ID" value="KAK0710429.1"/>
    <property type="molecule type" value="Genomic_DNA"/>
</dbReference>
<accession>A0AA40A6Z2</accession>
<comment type="caution">
    <text evidence="2">The sequence shown here is derived from an EMBL/GenBank/DDBJ whole genome shotgun (WGS) entry which is preliminary data.</text>
</comment>
<protein>
    <recommendedName>
        <fullName evidence="1">Ubiquitin-like domain-containing protein</fullName>
    </recommendedName>
</protein>
<feature type="domain" description="Ubiquitin-like" evidence="1">
    <location>
        <begin position="69"/>
        <end position="140"/>
    </location>
</feature>
<name>A0AA40A6Z2_9PEZI</name>
<dbReference type="Pfam" id="PF22893">
    <property type="entry name" value="ULD_2"/>
    <property type="match status" value="1"/>
</dbReference>